<dbReference type="RefSeq" id="WP_002829062.1">
    <property type="nucleotide sequence ID" value="NZ_GG697136.1"/>
</dbReference>
<evidence type="ECO:0000313" key="2">
    <source>
        <dbReference type="Proteomes" id="UP000004528"/>
    </source>
</evidence>
<sequence length="141" mass="16292">MSSFDIIDKPEHYVLSDGTEVKDHINSIVAGMNGSEAWKVANIIKYVSRADKKNGKEDLKKARKYIDLLIDGNDDDKPFMLRTERGKYIGRNKVTDRIEINMNEELAGMLDIDLVWTDDDFPAVEQEYPWINFAAMEKEYI</sequence>
<dbReference type="AlphaFoldDB" id="C5R845"/>
<evidence type="ECO:0008006" key="3">
    <source>
        <dbReference type="Google" id="ProtNLM"/>
    </source>
</evidence>
<organism evidence="1 2">
    <name type="scientific">Weissella paramesenteroides ATCC 33313</name>
    <dbReference type="NCBI Taxonomy" id="585506"/>
    <lineage>
        <taxon>Bacteria</taxon>
        <taxon>Bacillati</taxon>
        <taxon>Bacillota</taxon>
        <taxon>Bacilli</taxon>
        <taxon>Lactobacillales</taxon>
        <taxon>Lactobacillaceae</taxon>
        <taxon>Weissella</taxon>
    </lineage>
</organism>
<dbReference type="OrthoDB" id="1684418at2"/>
<dbReference type="InterPro" id="IPR021739">
    <property type="entry name" value="SaV-like"/>
</dbReference>
<protein>
    <recommendedName>
        <fullName evidence="3">DUF3310 domain-containing protein</fullName>
    </recommendedName>
</protein>
<dbReference type="Pfam" id="PF11753">
    <property type="entry name" value="DUF3310"/>
    <property type="match status" value="1"/>
</dbReference>
<dbReference type="EMBL" id="ACKU01000004">
    <property type="protein sequence ID" value="EER75629.1"/>
    <property type="molecule type" value="Genomic_DNA"/>
</dbReference>
<dbReference type="HOGENOM" id="CLU_1824560_0_0_9"/>
<dbReference type="STRING" id="585506.HMPREF0877_0140"/>
<comment type="caution">
    <text evidence="1">The sequence shown here is derived from an EMBL/GenBank/DDBJ whole genome shotgun (WGS) entry which is preliminary data.</text>
</comment>
<proteinExistence type="predicted"/>
<name>C5R845_WEIPA</name>
<dbReference type="Proteomes" id="UP000004528">
    <property type="component" value="Unassembled WGS sequence"/>
</dbReference>
<accession>C5R845</accession>
<reference evidence="1 2" key="1">
    <citation type="submission" date="2009-04" db="EMBL/GenBank/DDBJ databases">
        <authorList>
            <person name="Qin X."/>
            <person name="Bachman B."/>
            <person name="Battles P."/>
            <person name="Bell A."/>
            <person name="Bess C."/>
            <person name="Bickham C."/>
            <person name="Chaboub L."/>
            <person name="Chen D."/>
            <person name="Coyle M."/>
            <person name="Deiros D.R."/>
            <person name="Dinh H."/>
            <person name="Forbes L."/>
            <person name="Fowler G."/>
            <person name="Francisco L."/>
            <person name="Fu Q."/>
            <person name="Gubbala S."/>
            <person name="Hale W."/>
            <person name="Han Y."/>
            <person name="Hemphill L."/>
            <person name="Highlander S.K."/>
            <person name="Hirani K."/>
            <person name="Hogues M."/>
            <person name="Jackson L."/>
            <person name="Jakkamsetti A."/>
            <person name="Javaid M."/>
            <person name="Jiang H."/>
            <person name="Korchina V."/>
            <person name="Kovar C."/>
            <person name="Lara F."/>
            <person name="Lee S."/>
            <person name="Mata R."/>
            <person name="Mathew T."/>
            <person name="Moen C."/>
            <person name="Morales K."/>
            <person name="Munidasa M."/>
            <person name="Nazareth L."/>
            <person name="Ngo R."/>
            <person name="Nguyen L."/>
            <person name="Okwuonu G."/>
            <person name="Ongeri F."/>
            <person name="Patil S."/>
            <person name="Petrosino J."/>
            <person name="Pham C."/>
            <person name="Pham P."/>
            <person name="Pu L.-L."/>
            <person name="Puazo M."/>
            <person name="Raj R."/>
            <person name="Reid J."/>
            <person name="Rouhana J."/>
            <person name="Saada N."/>
            <person name="Shang Y."/>
            <person name="Simmons D."/>
            <person name="Thornton R."/>
            <person name="Warren J."/>
            <person name="Weissenberger G."/>
            <person name="Zhang J."/>
            <person name="Zhang L."/>
            <person name="Zhou C."/>
            <person name="Zhu D."/>
            <person name="Muzny D."/>
            <person name="Worley K."/>
            <person name="Gibbs R."/>
        </authorList>
    </citation>
    <scope>NUCLEOTIDE SEQUENCE [LARGE SCALE GENOMIC DNA]</scope>
    <source>
        <strain evidence="1 2">ATCC 33313</strain>
    </source>
</reference>
<gene>
    <name evidence="1" type="ORF">HMPREF0877_0140</name>
</gene>
<evidence type="ECO:0000313" key="1">
    <source>
        <dbReference type="EMBL" id="EER75629.1"/>
    </source>
</evidence>
<keyword evidence="2" id="KW-1185">Reference proteome</keyword>